<protein>
    <submittedName>
        <fullName evidence="2">Uncharacterized protein</fullName>
    </submittedName>
</protein>
<reference evidence="2 3" key="1">
    <citation type="submission" date="2024-04" db="EMBL/GenBank/DDBJ databases">
        <title>Complete genome sequence of Fusarium acuminatum.</title>
        <authorList>
            <person name="Lan B."/>
        </authorList>
    </citation>
    <scope>NUCLEOTIDE SEQUENCE [LARGE SCALE GENOMIC DNA]</scope>
    <source>
        <strain evidence="2">1A</strain>
    </source>
</reference>
<proteinExistence type="predicted"/>
<keyword evidence="3" id="KW-1185">Reference proteome</keyword>
<gene>
    <name evidence="2" type="ORF">QYS62_000240</name>
</gene>
<evidence type="ECO:0000256" key="1">
    <source>
        <dbReference type="SAM" id="MobiDB-lite"/>
    </source>
</evidence>
<feature type="region of interest" description="Disordered" evidence="1">
    <location>
        <begin position="249"/>
        <end position="303"/>
    </location>
</feature>
<evidence type="ECO:0000313" key="3">
    <source>
        <dbReference type="Proteomes" id="UP001489902"/>
    </source>
</evidence>
<sequence length="303" mass="32705">MSNASPPAEVIGQNPYRISDIASIDENSEVWKTVPGEEDWAKIRFGGNQKKTWPMNMAIEVAFREFEAAGADVNAQTREILAQTKLTTLLVEVLDIIVKHYDGLASEPQYGENCKIVGKSRLICTTKDAAKHAVTAFFNGGTYGERETHYTTFLPRHAKVLACRFVTAHGSIDGSIAGWLAACSQAHLCQVKNDSMANMTGGMIAPVAGIAGSNANAAAMAQGALNSVVIVQSDVAKLHEAIADALAHKQSAPTTKLQQKMRATTPVKRRATSPASEPQSTPKRRYGSTPQLIKREGNLWDDN</sequence>
<accession>A0ABZ2WFV1</accession>
<dbReference type="Proteomes" id="UP001489902">
    <property type="component" value="Chromosome 1"/>
</dbReference>
<feature type="compositionally biased region" description="Basic and acidic residues" evidence="1">
    <location>
        <begin position="293"/>
        <end position="303"/>
    </location>
</feature>
<feature type="compositionally biased region" description="Polar residues" evidence="1">
    <location>
        <begin position="251"/>
        <end position="262"/>
    </location>
</feature>
<evidence type="ECO:0000313" key="2">
    <source>
        <dbReference type="EMBL" id="WZH39326.1"/>
    </source>
</evidence>
<dbReference type="EMBL" id="CP151260">
    <property type="protein sequence ID" value="WZH39326.1"/>
    <property type="molecule type" value="Genomic_DNA"/>
</dbReference>
<organism evidence="2 3">
    <name type="scientific">Fusarium acuminatum</name>
    <dbReference type="NCBI Taxonomy" id="5515"/>
    <lineage>
        <taxon>Eukaryota</taxon>
        <taxon>Fungi</taxon>
        <taxon>Dikarya</taxon>
        <taxon>Ascomycota</taxon>
        <taxon>Pezizomycotina</taxon>
        <taxon>Sordariomycetes</taxon>
        <taxon>Hypocreomycetidae</taxon>
        <taxon>Hypocreales</taxon>
        <taxon>Nectriaceae</taxon>
        <taxon>Fusarium</taxon>
        <taxon>Fusarium tricinctum species complex</taxon>
    </lineage>
</organism>
<name>A0ABZ2WFV1_9HYPO</name>